<evidence type="ECO:0000256" key="7">
    <source>
        <dbReference type="SAM" id="MobiDB-lite"/>
    </source>
</evidence>
<feature type="region of interest" description="Disordered" evidence="7">
    <location>
        <begin position="350"/>
        <end position="405"/>
    </location>
</feature>
<evidence type="ECO:0000259" key="8">
    <source>
        <dbReference type="Pfam" id="PF11600"/>
    </source>
</evidence>
<evidence type="ECO:0000256" key="1">
    <source>
        <dbReference type="ARBA" id="ARBA00004123"/>
    </source>
</evidence>
<feature type="compositionally biased region" description="Basic and acidic residues" evidence="7">
    <location>
        <begin position="97"/>
        <end position="183"/>
    </location>
</feature>
<sequence length="614" mass="68467">MEAAVQPAHQGVPALPTQQLTPTSKKRNYDGEIVDHTLHTITPPEETRSSGIPVTHSRSGSPALSRASTALTDIGSTPAFSPSPSDMATETKKRKLTFAEREAAEAVKREDKDEKERQKAEKEKVKAEAKAKKDEEKRRKDEEKEAARRAREEKQKQKDALKQEKEAEKERRAQEALKKEKAQLRIGAFFGRPAAASTPPASSDDASVGTSRRSSIVSIDMGPSLVDAKPSKTTNPDFSNWILPFFVNEHMELAPFNRFRSHTNPFDDRQLELNQPITPEKINFRFQKRRRMRRIKPVKTIVEEMNALADDVVDLAQQLDDLAGVPYKYFFFREDVRPAYQGTYTRVVSPRSARKIARNPSHRGLPDTNYDYDSEAEWQEPEEGDDDLMDEDEKSEDEDADEDMDDFLDDEGEVLKRQALVGDMEPKSSGLCWDGEDCQPENGFDLTIYRMDVLHDSTTFPIDPYSTTHWSDIGKTSPKKRADKIQPSTAIAAMQTPRPPLVAVDGNSATSVSASASNLLGFVSTQSPGENNFSISKSATNSAAAGKIPKMVPADLLPAFKNAISGSSLTKAGMVEVLKKQFPKCSKDAIKHTLETIAERKGVKEVDKKWVLIE</sequence>
<comment type="subcellular location">
    <subcellularLocation>
        <location evidence="1">Nucleus</location>
    </subcellularLocation>
</comment>
<dbReference type="Pfam" id="PF21796">
    <property type="entry name" value="Cac1_C"/>
    <property type="match status" value="1"/>
</dbReference>
<dbReference type="GO" id="GO:0006334">
    <property type="term" value="P:nucleosome assembly"/>
    <property type="evidence" value="ECO:0007669"/>
    <property type="project" value="TreeGrafter"/>
</dbReference>
<comment type="caution">
    <text evidence="11">The sequence shown here is derived from an EMBL/GenBank/DDBJ whole genome shotgun (WGS) entry which is preliminary data.</text>
</comment>
<keyword evidence="4" id="KW-0143">Chaperone</keyword>
<gene>
    <name evidence="11" type="ORF">A1O1_01822</name>
</gene>
<keyword evidence="12" id="KW-1185">Reference proteome</keyword>
<feature type="domain" description="Chromatin assembly factor 1 subunit Cac1-like C-terminal" evidence="10">
    <location>
        <begin position="557"/>
        <end position="612"/>
    </location>
</feature>
<dbReference type="InterPro" id="IPR021644">
    <property type="entry name" value="CAF-1_p150_acidic"/>
</dbReference>
<evidence type="ECO:0008006" key="13">
    <source>
        <dbReference type="Google" id="ProtNLM"/>
    </source>
</evidence>
<dbReference type="STRING" id="1182541.W9YUT7"/>
<reference evidence="11 12" key="1">
    <citation type="submission" date="2013-03" db="EMBL/GenBank/DDBJ databases">
        <title>The Genome Sequence of Capronia coronata CBS 617.96.</title>
        <authorList>
            <consortium name="The Broad Institute Genomics Platform"/>
            <person name="Cuomo C."/>
            <person name="de Hoog S."/>
            <person name="Gorbushina A."/>
            <person name="Walker B."/>
            <person name="Young S.K."/>
            <person name="Zeng Q."/>
            <person name="Gargeya S."/>
            <person name="Fitzgerald M."/>
            <person name="Haas B."/>
            <person name="Abouelleil A."/>
            <person name="Allen A.W."/>
            <person name="Alvarado L."/>
            <person name="Arachchi H.M."/>
            <person name="Berlin A.M."/>
            <person name="Chapman S.B."/>
            <person name="Gainer-Dewar J."/>
            <person name="Goldberg J."/>
            <person name="Griggs A."/>
            <person name="Gujja S."/>
            <person name="Hansen M."/>
            <person name="Howarth C."/>
            <person name="Imamovic A."/>
            <person name="Ireland A."/>
            <person name="Larimer J."/>
            <person name="McCowan C."/>
            <person name="Murphy C."/>
            <person name="Pearson M."/>
            <person name="Poon T.W."/>
            <person name="Priest M."/>
            <person name="Roberts A."/>
            <person name="Saif S."/>
            <person name="Shea T."/>
            <person name="Sisk P."/>
            <person name="Sykes S."/>
            <person name="Wortman J."/>
            <person name="Nusbaum C."/>
            <person name="Birren B."/>
        </authorList>
    </citation>
    <scope>NUCLEOTIDE SEQUENCE [LARGE SCALE GENOMIC DNA]</scope>
    <source>
        <strain evidence="11 12">CBS 617.96</strain>
    </source>
</reference>
<dbReference type="PANTHER" id="PTHR15272:SF0">
    <property type="entry name" value="CHROMATIN ASSEMBLY FACTOR 1 SUBUNIT A"/>
    <property type="match status" value="1"/>
</dbReference>
<dbReference type="InterPro" id="IPR022043">
    <property type="entry name" value="CAF1A_DD"/>
</dbReference>
<evidence type="ECO:0000313" key="12">
    <source>
        <dbReference type="Proteomes" id="UP000019484"/>
    </source>
</evidence>
<organism evidence="11 12">
    <name type="scientific">Capronia coronata CBS 617.96</name>
    <dbReference type="NCBI Taxonomy" id="1182541"/>
    <lineage>
        <taxon>Eukaryota</taxon>
        <taxon>Fungi</taxon>
        <taxon>Dikarya</taxon>
        <taxon>Ascomycota</taxon>
        <taxon>Pezizomycotina</taxon>
        <taxon>Eurotiomycetes</taxon>
        <taxon>Chaetothyriomycetidae</taxon>
        <taxon>Chaetothyriales</taxon>
        <taxon>Herpotrichiellaceae</taxon>
        <taxon>Capronia</taxon>
    </lineage>
</organism>
<feature type="compositionally biased region" description="Acidic residues" evidence="7">
    <location>
        <begin position="370"/>
        <end position="405"/>
    </location>
</feature>
<keyword evidence="2" id="KW-0235">DNA replication</keyword>
<dbReference type="AlphaFoldDB" id="W9YUT7"/>
<feature type="region of interest" description="Disordered" evidence="7">
    <location>
        <begin position="1"/>
        <end position="214"/>
    </location>
</feature>
<feature type="compositionally biased region" description="Low complexity" evidence="7">
    <location>
        <begin position="193"/>
        <end position="207"/>
    </location>
</feature>
<dbReference type="Pfam" id="PF12253">
    <property type="entry name" value="CAF1A_dimeriz"/>
    <property type="match status" value="1"/>
</dbReference>
<dbReference type="OrthoDB" id="79480at2759"/>
<evidence type="ECO:0000256" key="4">
    <source>
        <dbReference type="ARBA" id="ARBA00023186"/>
    </source>
</evidence>
<evidence type="ECO:0000259" key="9">
    <source>
        <dbReference type="Pfam" id="PF12253"/>
    </source>
</evidence>
<name>W9YUT7_9EURO</name>
<dbReference type="CDD" id="cd14686">
    <property type="entry name" value="bZIP"/>
    <property type="match status" value="1"/>
</dbReference>
<feature type="compositionally biased region" description="Polar residues" evidence="7">
    <location>
        <begin position="49"/>
        <end position="88"/>
    </location>
</feature>
<protein>
    <recommendedName>
        <fullName evidence="13">Chromatin assembly factor 1 subunit A</fullName>
    </recommendedName>
</protein>
<evidence type="ECO:0000313" key="11">
    <source>
        <dbReference type="EMBL" id="EXJ93430.1"/>
    </source>
</evidence>
<evidence type="ECO:0000259" key="10">
    <source>
        <dbReference type="Pfam" id="PF21796"/>
    </source>
</evidence>
<proteinExistence type="predicted"/>
<feature type="compositionally biased region" description="Basic residues" evidence="7">
    <location>
        <begin position="352"/>
        <end position="361"/>
    </location>
</feature>
<feature type="domain" description="Chromatin assembly factor 1 subunit A dimerization" evidence="9">
    <location>
        <begin position="328"/>
        <end position="403"/>
    </location>
</feature>
<evidence type="ECO:0000256" key="3">
    <source>
        <dbReference type="ARBA" id="ARBA00022763"/>
    </source>
</evidence>
<keyword evidence="3" id="KW-0227">DNA damage</keyword>
<accession>W9YUT7</accession>
<dbReference type="Pfam" id="PF11600">
    <property type="entry name" value="CAF1A_acidic"/>
    <property type="match status" value="1"/>
</dbReference>
<dbReference type="PANTHER" id="PTHR15272">
    <property type="entry name" value="CHROMATIN ASSEMBLY FACTOR 1 SUBUNIT A CAF-1 SUBUNIT A"/>
    <property type="match status" value="1"/>
</dbReference>
<dbReference type="GO" id="GO:0006260">
    <property type="term" value="P:DNA replication"/>
    <property type="evidence" value="ECO:0007669"/>
    <property type="project" value="UniProtKB-KW"/>
</dbReference>
<dbReference type="HOGENOM" id="CLU_013392_1_0_1"/>
<dbReference type="InterPro" id="IPR048800">
    <property type="entry name" value="Cac1-like_C"/>
</dbReference>
<feature type="domain" description="Chromatin assembly factor 1 p150 subunit acidic region" evidence="8">
    <location>
        <begin position="90"/>
        <end position="203"/>
    </location>
</feature>
<dbReference type="EMBL" id="AMWN01000002">
    <property type="protein sequence ID" value="EXJ93430.1"/>
    <property type="molecule type" value="Genomic_DNA"/>
</dbReference>
<dbReference type="GO" id="GO:0033186">
    <property type="term" value="C:CAF-1 complex"/>
    <property type="evidence" value="ECO:0007669"/>
    <property type="project" value="TreeGrafter"/>
</dbReference>
<dbReference type="GeneID" id="19156723"/>
<evidence type="ECO:0000256" key="5">
    <source>
        <dbReference type="ARBA" id="ARBA00023204"/>
    </source>
</evidence>
<keyword evidence="6" id="KW-0539">Nucleus</keyword>
<evidence type="ECO:0000256" key="6">
    <source>
        <dbReference type="ARBA" id="ARBA00023242"/>
    </source>
</evidence>
<evidence type="ECO:0000256" key="2">
    <source>
        <dbReference type="ARBA" id="ARBA00022705"/>
    </source>
</evidence>
<dbReference type="eggNOG" id="KOG4364">
    <property type="taxonomic scope" value="Eukaryota"/>
</dbReference>
<dbReference type="GO" id="GO:0006281">
    <property type="term" value="P:DNA repair"/>
    <property type="evidence" value="ECO:0007669"/>
    <property type="project" value="UniProtKB-KW"/>
</dbReference>
<keyword evidence="5" id="KW-0234">DNA repair</keyword>
<feature type="compositionally biased region" description="Basic and acidic residues" evidence="7">
    <location>
        <begin position="27"/>
        <end position="38"/>
    </location>
</feature>
<dbReference type="GO" id="GO:0005634">
    <property type="term" value="C:nucleus"/>
    <property type="evidence" value="ECO:0007669"/>
    <property type="project" value="UniProtKB-SubCell"/>
</dbReference>
<dbReference type="Proteomes" id="UP000019484">
    <property type="component" value="Unassembled WGS sequence"/>
</dbReference>
<dbReference type="RefSeq" id="XP_007720924.1">
    <property type="nucleotide sequence ID" value="XM_007722734.1"/>
</dbReference>